<dbReference type="Proteomes" id="UP000468443">
    <property type="component" value="Unassembled WGS sequence"/>
</dbReference>
<keyword evidence="1" id="KW-0472">Membrane</keyword>
<protein>
    <submittedName>
        <fullName evidence="2">DUF4190 domain-containing protein</fullName>
    </submittedName>
</protein>
<evidence type="ECO:0000256" key="1">
    <source>
        <dbReference type="SAM" id="Phobius"/>
    </source>
</evidence>
<dbReference type="AlphaFoldDB" id="A0A6P0U7D4"/>
<dbReference type="RefSeq" id="WP_163691118.1">
    <property type="nucleotide sequence ID" value="NZ_FXTW01000001.1"/>
</dbReference>
<feature type="transmembrane region" description="Helical" evidence="1">
    <location>
        <begin position="66"/>
        <end position="89"/>
    </location>
</feature>
<comment type="caution">
    <text evidence="2">The sequence shown here is derived from an EMBL/GenBank/DDBJ whole genome shotgun (WGS) entry which is preliminary data.</text>
</comment>
<dbReference type="InterPro" id="IPR011655">
    <property type="entry name" value="MpPF26"/>
</dbReference>
<evidence type="ECO:0000313" key="3">
    <source>
        <dbReference type="Proteomes" id="UP000468443"/>
    </source>
</evidence>
<dbReference type="EMBL" id="JAABOP010000001">
    <property type="protein sequence ID" value="NER09035.1"/>
    <property type="molecule type" value="Genomic_DNA"/>
</dbReference>
<dbReference type="NCBIfam" id="NF040945">
    <property type="entry name" value="CCC_membrane"/>
    <property type="match status" value="1"/>
</dbReference>
<gene>
    <name evidence="2" type="ORF">GWK09_00765</name>
</gene>
<organism evidence="2 3">
    <name type="scientific">Muriicola jejuensis</name>
    <dbReference type="NCBI Taxonomy" id="504488"/>
    <lineage>
        <taxon>Bacteria</taxon>
        <taxon>Pseudomonadati</taxon>
        <taxon>Bacteroidota</taxon>
        <taxon>Flavobacteriia</taxon>
        <taxon>Flavobacteriales</taxon>
        <taxon>Flavobacteriaceae</taxon>
        <taxon>Muriicola</taxon>
    </lineage>
</organism>
<keyword evidence="1" id="KW-1133">Transmembrane helix</keyword>
<accession>A0A6P0U7D4</accession>
<proteinExistence type="predicted"/>
<name>A0A6P0U7D4_9FLAO</name>
<dbReference type="Pfam" id="PF07666">
    <property type="entry name" value="MpPF26"/>
    <property type="match status" value="1"/>
</dbReference>
<sequence length="110" mass="12598">MEQQKLPNVTIAIVLAILSYLCCCVWGFPAIIMSGIGLFLLKKDERVYAENPELYSNYGQLRTAKILVIIGLVLGILYFCYAIYGIWAIGGWDEYMRKTQEMMEQFGIEE</sequence>
<reference evidence="2 3" key="1">
    <citation type="submission" date="2020-01" db="EMBL/GenBank/DDBJ databases">
        <title>Muriicola jejuensis KCTC 22299.</title>
        <authorList>
            <person name="Wang G."/>
        </authorList>
    </citation>
    <scope>NUCLEOTIDE SEQUENCE [LARGE SCALE GENOMIC DNA]</scope>
    <source>
        <strain evidence="2 3">KCTC 22299</strain>
    </source>
</reference>
<keyword evidence="3" id="KW-1185">Reference proteome</keyword>
<evidence type="ECO:0000313" key="2">
    <source>
        <dbReference type="EMBL" id="NER09035.1"/>
    </source>
</evidence>
<keyword evidence="1" id="KW-0812">Transmembrane</keyword>
<feature type="transmembrane region" description="Helical" evidence="1">
    <location>
        <begin position="12"/>
        <end position="41"/>
    </location>
</feature>